<reference evidence="6 7" key="1">
    <citation type="submission" date="2020-06" db="EMBL/GenBank/DDBJ databases">
        <title>Draft genome of Uliginosibacterium sp. IMCC34675.</title>
        <authorList>
            <person name="Song J."/>
        </authorList>
    </citation>
    <scope>NUCLEOTIDE SEQUENCE [LARGE SCALE GENOMIC DNA]</scope>
    <source>
        <strain evidence="6 7">IMCC34675</strain>
    </source>
</reference>
<evidence type="ECO:0000256" key="1">
    <source>
        <dbReference type="ARBA" id="ARBA00007557"/>
    </source>
</evidence>
<gene>
    <name evidence="6" type="ORF">HJ583_002830</name>
</gene>
<name>A0ABX2IIT3_9RHOO</name>
<evidence type="ECO:0000256" key="2">
    <source>
        <dbReference type="ARBA" id="ARBA00016797"/>
    </source>
</evidence>
<comment type="similarity">
    <text evidence="1">Belongs to the ETF beta-subunit/FixA family.</text>
</comment>
<organism evidence="6 7">
    <name type="scientific">Uliginosibacterium aquaticum</name>
    <dbReference type="NCBI Taxonomy" id="2731212"/>
    <lineage>
        <taxon>Bacteria</taxon>
        <taxon>Pseudomonadati</taxon>
        <taxon>Pseudomonadota</taxon>
        <taxon>Betaproteobacteria</taxon>
        <taxon>Rhodocyclales</taxon>
        <taxon>Zoogloeaceae</taxon>
        <taxon>Uliginosibacterium</taxon>
    </lineage>
</organism>
<dbReference type="InterPro" id="IPR012255">
    <property type="entry name" value="ETF_b"/>
</dbReference>
<dbReference type="CDD" id="cd01714">
    <property type="entry name" value="ETF_beta"/>
    <property type="match status" value="1"/>
</dbReference>
<dbReference type="SUPFAM" id="SSF52402">
    <property type="entry name" value="Adenine nucleotide alpha hydrolases-like"/>
    <property type="match status" value="1"/>
</dbReference>
<evidence type="ECO:0000256" key="3">
    <source>
        <dbReference type="ARBA" id="ARBA00022448"/>
    </source>
</evidence>
<dbReference type="InterPro" id="IPR033948">
    <property type="entry name" value="ETF_beta_N"/>
</dbReference>
<evidence type="ECO:0000259" key="5">
    <source>
        <dbReference type="SMART" id="SM00893"/>
    </source>
</evidence>
<dbReference type="InterPro" id="IPR014730">
    <property type="entry name" value="ETF_a/b_N"/>
</dbReference>
<comment type="caution">
    <text evidence="6">The sequence shown here is derived from an EMBL/GenBank/DDBJ whole genome shotgun (WGS) entry which is preliminary data.</text>
</comment>
<keyword evidence="4" id="KW-0249">Electron transport</keyword>
<dbReference type="Pfam" id="PF01012">
    <property type="entry name" value="ETF"/>
    <property type="match status" value="1"/>
</dbReference>
<dbReference type="InterPro" id="IPR014729">
    <property type="entry name" value="Rossmann-like_a/b/a_fold"/>
</dbReference>
<protein>
    <recommendedName>
        <fullName evidence="2">Electron transfer flavoprotein subunit beta</fullName>
    </recommendedName>
</protein>
<dbReference type="Proteomes" id="UP000778523">
    <property type="component" value="Unassembled WGS sequence"/>
</dbReference>
<keyword evidence="7" id="KW-1185">Reference proteome</keyword>
<evidence type="ECO:0000313" key="6">
    <source>
        <dbReference type="EMBL" id="NSL53950.1"/>
    </source>
</evidence>
<proteinExistence type="inferred from homology"/>
<keyword evidence="3" id="KW-0813">Transport</keyword>
<dbReference type="PIRSF" id="PIRSF000090">
    <property type="entry name" value="Beta-ETF"/>
    <property type="match status" value="1"/>
</dbReference>
<dbReference type="RefSeq" id="WP_170020296.1">
    <property type="nucleotide sequence ID" value="NZ_JABCSC020000001.1"/>
</dbReference>
<dbReference type="EMBL" id="JABCSC020000001">
    <property type="protein sequence ID" value="NSL53950.1"/>
    <property type="molecule type" value="Genomic_DNA"/>
</dbReference>
<feature type="domain" description="Electron transfer flavoprotein alpha/beta-subunit N-terminal" evidence="5">
    <location>
        <begin position="23"/>
        <end position="214"/>
    </location>
</feature>
<evidence type="ECO:0000313" key="7">
    <source>
        <dbReference type="Proteomes" id="UP000778523"/>
    </source>
</evidence>
<evidence type="ECO:0000256" key="4">
    <source>
        <dbReference type="ARBA" id="ARBA00022982"/>
    </source>
</evidence>
<dbReference type="PANTHER" id="PTHR21294">
    <property type="entry name" value="ELECTRON TRANSFER FLAVOPROTEIN BETA-SUBUNIT"/>
    <property type="match status" value="1"/>
</dbReference>
<dbReference type="PANTHER" id="PTHR21294:SF8">
    <property type="entry name" value="ELECTRON TRANSFER FLAVOPROTEIN SUBUNIT BETA"/>
    <property type="match status" value="1"/>
</dbReference>
<dbReference type="Gene3D" id="3.40.50.620">
    <property type="entry name" value="HUPs"/>
    <property type="match status" value="1"/>
</dbReference>
<accession>A0ABX2IIT3</accession>
<dbReference type="SMART" id="SM00893">
    <property type="entry name" value="ETF"/>
    <property type="match status" value="1"/>
</dbReference>
<sequence>MKIIVSIKRVVDHNVQVRPSSDHSAVELAGARMSINPFDENALEEAVRLKERGIASEVIVVSFGDSGVQESLRQALALGATRAIWGQLPAGLEQPDQLAVAKLLREVVQAEQASLVLLGKQAIDEDAGQTAQMLAALLDWPQATAVSALEIEGEKLKLQREVEGGTESLEVQLPAVLSADLRLNAPRFAKLPDLMKAKRLPIEPFDCAAAGLALGPRLRTLRVESPAPRAGGIVVSSVAELVEKLRHEAQVIA</sequence>